<keyword evidence="2" id="KW-1185">Reference proteome</keyword>
<feature type="non-terminal residue" evidence="1">
    <location>
        <position position="1"/>
    </location>
</feature>
<dbReference type="AlphaFoldDB" id="A0A371FJC9"/>
<evidence type="ECO:0000313" key="1">
    <source>
        <dbReference type="EMBL" id="RDX78415.1"/>
    </source>
</evidence>
<organism evidence="1 2">
    <name type="scientific">Mucuna pruriens</name>
    <name type="common">Velvet bean</name>
    <name type="synonym">Dolichos pruriens</name>
    <dbReference type="NCBI Taxonomy" id="157652"/>
    <lineage>
        <taxon>Eukaryota</taxon>
        <taxon>Viridiplantae</taxon>
        <taxon>Streptophyta</taxon>
        <taxon>Embryophyta</taxon>
        <taxon>Tracheophyta</taxon>
        <taxon>Spermatophyta</taxon>
        <taxon>Magnoliopsida</taxon>
        <taxon>eudicotyledons</taxon>
        <taxon>Gunneridae</taxon>
        <taxon>Pentapetalae</taxon>
        <taxon>rosids</taxon>
        <taxon>fabids</taxon>
        <taxon>Fabales</taxon>
        <taxon>Fabaceae</taxon>
        <taxon>Papilionoideae</taxon>
        <taxon>50 kb inversion clade</taxon>
        <taxon>NPAAA clade</taxon>
        <taxon>indigoferoid/millettioid clade</taxon>
        <taxon>Phaseoleae</taxon>
        <taxon>Mucuna</taxon>
    </lineage>
</organism>
<reference evidence="1" key="1">
    <citation type="submission" date="2018-05" db="EMBL/GenBank/DDBJ databases">
        <title>Draft genome of Mucuna pruriens seed.</title>
        <authorList>
            <person name="Nnadi N.E."/>
            <person name="Vos R."/>
            <person name="Hasami M.H."/>
            <person name="Devisetty U.K."/>
            <person name="Aguiy J.C."/>
        </authorList>
    </citation>
    <scope>NUCLEOTIDE SEQUENCE [LARGE SCALE GENOMIC DNA]</scope>
    <source>
        <strain evidence="1">JCA_2017</strain>
    </source>
</reference>
<gene>
    <name evidence="1" type="ORF">CR513_41311</name>
</gene>
<evidence type="ECO:0000313" key="2">
    <source>
        <dbReference type="Proteomes" id="UP000257109"/>
    </source>
</evidence>
<dbReference type="Proteomes" id="UP000257109">
    <property type="component" value="Unassembled WGS sequence"/>
</dbReference>
<accession>A0A371FJC9</accession>
<sequence length="112" mass="13644">MTTTSQEFVTKVALMCTINEFTTYEMLTVSRFHILTIIHNFFYSTIHIEEIKMCSRINVLRKELELKDNDDDVNIKDEKLHEMKNHYRHVFMQQLLPIYLTHYQNLFWKHTC</sequence>
<protein>
    <submittedName>
        <fullName evidence="1">Uncharacterized protein</fullName>
    </submittedName>
</protein>
<name>A0A371FJC9_MUCPR</name>
<dbReference type="EMBL" id="QJKJ01008875">
    <property type="protein sequence ID" value="RDX78415.1"/>
    <property type="molecule type" value="Genomic_DNA"/>
</dbReference>
<comment type="caution">
    <text evidence="1">The sequence shown here is derived from an EMBL/GenBank/DDBJ whole genome shotgun (WGS) entry which is preliminary data.</text>
</comment>
<proteinExistence type="predicted"/>